<feature type="domain" description="Glycosyltransferase 2-like" evidence="1">
    <location>
        <begin position="6"/>
        <end position="127"/>
    </location>
</feature>
<dbReference type="OrthoDB" id="7055134at2"/>
<organism evidence="2 3">
    <name type="scientific">Pseudobutyrivibrio xylanivorans</name>
    <dbReference type="NCBI Taxonomy" id="185007"/>
    <lineage>
        <taxon>Bacteria</taxon>
        <taxon>Bacillati</taxon>
        <taxon>Bacillota</taxon>
        <taxon>Clostridia</taxon>
        <taxon>Lachnospirales</taxon>
        <taxon>Lachnospiraceae</taxon>
        <taxon>Pseudobutyrivibrio</taxon>
    </lineage>
</organism>
<dbReference type="GO" id="GO:0016740">
    <property type="term" value="F:transferase activity"/>
    <property type="evidence" value="ECO:0007669"/>
    <property type="project" value="UniProtKB-KW"/>
</dbReference>
<evidence type="ECO:0000259" key="1">
    <source>
        <dbReference type="Pfam" id="PF00535"/>
    </source>
</evidence>
<sequence length="273" mass="31509">MKTCIATVIYTQAKPYLQDLLDSVDNQSDSDFDLLIINDNYSTNELEELNLPESAVVVDCHEKHLSIVGTRIEMLRQAKQLGYDLAILVDADDACSATRVAEYKKAYELDKTKVFFYNKFVTEDGKDVFKILPESVTDVKLISQQNFLGLSNTGIRLDAISDEFLDSLNECESPVFDWYLFTRILMDIGEGQLVDNATTIYRIYENNTAGTSRDLKKELDVKRKHYSILSERYDCFKEMKTKLLAMEESDLKLSNNHQGYWWSDIQMEDNYEI</sequence>
<dbReference type="Proteomes" id="UP000327030">
    <property type="component" value="Chromosome 1"/>
</dbReference>
<dbReference type="Pfam" id="PF00535">
    <property type="entry name" value="Glycos_transf_2"/>
    <property type="match status" value="1"/>
</dbReference>
<proteinExistence type="predicted"/>
<reference evidence="3" key="1">
    <citation type="submission" date="2019-08" db="EMBL/GenBank/DDBJ databases">
        <title>Complete Genome Sequence of the Polysaccharide-Degrading Rumen Bacterium Pseudobutyrivibrio xylanivorans MA3014.</title>
        <authorList>
            <person name="Palevich N."/>
            <person name="Maclean P.H."/>
            <person name="Kelly W.J."/>
            <person name="Leahy S.C."/>
            <person name="Rakonjac J."/>
            <person name="Attwood G.T."/>
        </authorList>
    </citation>
    <scope>NUCLEOTIDE SEQUENCE [LARGE SCALE GENOMIC DNA]</scope>
    <source>
        <strain evidence="3">MA3014</strain>
    </source>
</reference>
<dbReference type="KEGG" id="pxv:FXF36_03380"/>
<evidence type="ECO:0000313" key="3">
    <source>
        <dbReference type="Proteomes" id="UP000327030"/>
    </source>
</evidence>
<dbReference type="AlphaFoldDB" id="A0A5P6VQL1"/>
<dbReference type="InterPro" id="IPR029044">
    <property type="entry name" value="Nucleotide-diphossugar_trans"/>
</dbReference>
<dbReference type="Gene3D" id="3.90.550.10">
    <property type="entry name" value="Spore Coat Polysaccharide Biosynthesis Protein SpsA, Chain A"/>
    <property type="match status" value="1"/>
</dbReference>
<gene>
    <name evidence="2" type="ORF">FXF36_03380</name>
</gene>
<dbReference type="SUPFAM" id="SSF53448">
    <property type="entry name" value="Nucleotide-diphospho-sugar transferases"/>
    <property type="match status" value="1"/>
</dbReference>
<keyword evidence="2" id="KW-0808">Transferase</keyword>
<dbReference type="InterPro" id="IPR001173">
    <property type="entry name" value="Glyco_trans_2-like"/>
</dbReference>
<dbReference type="CDD" id="cd00761">
    <property type="entry name" value="Glyco_tranf_GTA_type"/>
    <property type="match status" value="1"/>
</dbReference>
<protein>
    <submittedName>
        <fullName evidence="2">Glycosyl transferase family 2</fullName>
    </submittedName>
</protein>
<dbReference type="RefSeq" id="WP_151622476.1">
    <property type="nucleotide sequence ID" value="NZ_CP043028.1"/>
</dbReference>
<dbReference type="EMBL" id="CP043028">
    <property type="protein sequence ID" value="QFJ53979.1"/>
    <property type="molecule type" value="Genomic_DNA"/>
</dbReference>
<name>A0A5P6VQL1_PSEXY</name>
<evidence type="ECO:0000313" key="2">
    <source>
        <dbReference type="EMBL" id="QFJ53979.1"/>
    </source>
</evidence>
<accession>A0A5P6VQL1</accession>